<proteinExistence type="predicted"/>
<evidence type="ECO:0000256" key="1">
    <source>
        <dbReference type="SAM" id="MobiDB-lite"/>
    </source>
</evidence>
<dbReference type="Proteomes" id="UP000439903">
    <property type="component" value="Unassembled WGS sequence"/>
</dbReference>
<evidence type="ECO:0000256" key="2">
    <source>
        <dbReference type="SAM" id="Phobius"/>
    </source>
</evidence>
<keyword evidence="2" id="KW-0812">Transmembrane</keyword>
<feature type="region of interest" description="Disordered" evidence="1">
    <location>
        <begin position="319"/>
        <end position="356"/>
    </location>
</feature>
<name>A0A8H4ESF0_GIGMA</name>
<dbReference type="AlphaFoldDB" id="A0A8H4ESF0"/>
<keyword evidence="2" id="KW-1133">Transmembrane helix</keyword>
<reference evidence="3 4" key="1">
    <citation type="journal article" date="2019" name="Environ. Microbiol.">
        <title>At the nexus of three kingdoms: the genome of the mycorrhizal fungus Gigaspora margarita provides insights into plant, endobacterial and fungal interactions.</title>
        <authorList>
            <person name="Venice F."/>
            <person name="Ghignone S."/>
            <person name="Salvioli di Fossalunga A."/>
            <person name="Amselem J."/>
            <person name="Novero M."/>
            <person name="Xianan X."/>
            <person name="Sedzielewska Toro K."/>
            <person name="Morin E."/>
            <person name="Lipzen A."/>
            <person name="Grigoriev I.V."/>
            <person name="Henrissat B."/>
            <person name="Martin F.M."/>
            <person name="Bonfante P."/>
        </authorList>
    </citation>
    <scope>NUCLEOTIDE SEQUENCE [LARGE SCALE GENOMIC DNA]</scope>
    <source>
        <strain evidence="3 4">BEG34</strain>
    </source>
</reference>
<protein>
    <submittedName>
        <fullName evidence="3">Uncharacterized protein</fullName>
    </submittedName>
</protein>
<dbReference type="EMBL" id="WTPW01000125">
    <property type="protein sequence ID" value="KAF0544479.1"/>
    <property type="molecule type" value="Genomic_DNA"/>
</dbReference>
<keyword evidence="4" id="KW-1185">Reference proteome</keyword>
<organism evidence="3 4">
    <name type="scientific">Gigaspora margarita</name>
    <dbReference type="NCBI Taxonomy" id="4874"/>
    <lineage>
        <taxon>Eukaryota</taxon>
        <taxon>Fungi</taxon>
        <taxon>Fungi incertae sedis</taxon>
        <taxon>Mucoromycota</taxon>
        <taxon>Glomeromycotina</taxon>
        <taxon>Glomeromycetes</taxon>
        <taxon>Diversisporales</taxon>
        <taxon>Gigasporaceae</taxon>
        <taxon>Gigaspora</taxon>
    </lineage>
</organism>
<dbReference type="OrthoDB" id="2338473at2759"/>
<comment type="caution">
    <text evidence="3">The sequence shown here is derived from an EMBL/GenBank/DDBJ whole genome shotgun (WGS) entry which is preliminary data.</text>
</comment>
<feature type="transmembrane region" description="Helical" evidence="2">
    <location>
        <begin position="260"/>
        <end position="284"/>
    </location>
</feature>
<accession>A0A8H4ESF0</accession>
<gene>
    <name evidence="3" type="ORF">F8M41_002808</name>
</gene>
<keyword evidence="2" id="KW-0472">Membrane</keyword>
<feature type="transmembrane region" description="Helical" evidence="2">
    <location>
        <begin position="31"/>
        <end position="49"/>
    </location>
</feature>
<sequence length="376" mass="43600">MNFSEKITSCINHTNCCESRGFKAIKYSTEAIFIVTLLTVLIILSLEVVNDLPTVRTEYIQNSEFPTPVISMQLRLNFTITCDFLLFKDYDLNSISNNCSNYITQPTLDEGSGQYTGKFDPKDLTFPSMNKEKQLKRILIKFNIINDSIIDECIMNQQKITIFEQSNPFLTSSYRINRVFLGRNITYHIRMTRRVTNLIIRSFLDNFGLPLKYDTQAYITTTIYPITRNFTYFKSAASGFMIDPKDFVVETQTEQRNKNVLSVISNVLAIAGALLTLDTLLFGFRRICPWGWLRKFCFNNLLEHSILINVNQTQYDELKNNGDKTQSDDSKNNEDKTQGDDLKNNENKTQHDDLKNNVDETLHELKSFLENHIYNF</sequence>
<evidence type="ECO:0000313" key="4">
    <source>
        <dbReference type="Proteomes" id="UP000439903"/>
    </source>
</evidence>
<evidence type="ECO:0000313" key="3">
    <source>
        <dbReference type="EMBL" id="KAF0544479.1"/>
    </source>
</evidence>